<gene>
    <name evidence="1" type="ORF">DXC93_12060</name>
</gene>
<dbReference type="RefSeq" id="WP_117660445.1">
    <property type="nucleotide sequence ID" value="NZ_QSRA01000017.1"/>
</dbReference>
<dbReference type="Proteomes" id="UP000261324">
    <property type="component" value="Unassembled WGS sequence"/>
</dbReference>
<evidence type="ECO:0000313" key="2">
    <source>
        <dbReference type="Proteomes" id="UP000261324"/>
    </source>
</evidence>
<evidence type="ECO:0000313" key="1">
    <source>
        <dbReference type="EMBL" id="RGK80716.1"/>
    </source>
</evidence>
<sequence length="127" mass="15142">MSYDINICYHSRAYKYLKKLSQNEKNQMMSLINKKVRGYIEDGDQRYIFQEKYFSKLGQFDSTVYCLRVNMKIRAILSIDEDPIFGKVIVNIFSLCSPEKMNIEIQGIMESLYQKMINEESYDEEEE</sequence>
<comment type="caution">
    <text evidence="1">The sequence shown here is derived from an EMBL/GenBank/DDBJ whole genome shotgun (WGS) entry which is preliminary data.</text>
</comment>
<dbReference type="EMBL" id="QSRA01000017">
    <property type="protein sequence ID" value="RGK80716.1"/>
    <property type="molecule type" value="Genomic_DNA"/>
</dbReference>
<accession>A0A3E4PKX8</accession>
<reference evidence="1 2" key="1">
    <citation type="submission" date="2018-08" db="EMBL/GenBank/DDBJ databases">
        <title>A genome reference for cultivated species of the human gut microbiota.</title>
        <authorList>
            <person name="Zou Y."/>
            <person name="Xue W."/>
            <person name="Luo G."/>
        </authorList>
    </citation>
    <scope>NUCLEOTIDE SEQUENCE [LARGE SCALE GENOMIC DNA]</scope>
    <source>
        <strain evidence="1 2">TF09-3</strain>
    </source>
</reference>
<dbReference type="AlphaFoldDB" id="A0A3E4PKX8"/>
<proteinExistence type="predicted"/>
<name>A0A3E4PKX8_9FIRM</name>
<organism evidence="1 2">
    <name type="scientific">Dorea formicigenerans</name>
    <dbReference type="NCBI Taxonomy" id="39486"/>
    <lineage>
        <taxon>Bacteria</taxon>
        <taxon>Bacillati</taxon>
        <taxon>Bacillota</taxon>
        <taxon>Clostridia</taxon>
        <taxon>Lachnospirales</taxon>
        <taxon>Lachnospiraceae</taxon>
        <taxon>Dorea</taxon>
    </lineage>
</organism>
<protein>
    <submittedName>
        <fullName evidence="1">Uncharacterized protein</fullName>
    </submittedName>
</protein>